<evidence type="ECO:0000313" key="2">
    <source>
        <dbReference type="Proteomes" id="UP000199087"/>
    </source>
</evidence>
<evidence type="ECO:0000313" key="1">
    <source>
        <dbReference type="EMBL" id="CRK80149.1"/>
    </source>
</evidence>
<proteinExistence type="predicted"/>
<name>A0A0U1NQ14_9BACI</name>
<reference evidence="2" key="1">
    <citation type="submission" date="2015-05" db="EMBL/GenBank/DDBJ databases">
        <authorList>
            <person name="Urmite Genomes"/>
        </authorList>
    </citation>
    <scope>NUCLEOTIDE SEQUENCE [LARGE SCALE GENOMIC DNA]</scope>
    <source>
        <strain evidence="2">LF1</strain>
    </source>
</reference>
<dbReference type="AlphaFoldDB" id="A0A0U1NQ14"/>
<dbReference type="Proteomes" id="UP000199087">
    <property type="component" value="Unassembled WGS sequence"/>
</dbReference>
<gene>
    <name evidence="1" type="ORF">BN000_00028</name>
</gene>
<dbReference type="EMBL" id="CVRB01000001">
    <property type="protein sequence ID" value="CRK80149.1"/>
    <property type="molecule type" value="Genomic_DNA"/>
</dbReference>
<organism evidence="1 2">
    <name type="scientific">Neobacillus massiliamazoniensis</name>
    <dbReference type="NCBI Taxonomy" id="1499688"/>
    <lineage>
        <taxon>Bacteria</taxon>
        <taxon>Bacillati</taxon>
        <taxon>Bacillota</taxon>
        <taxon>Bacilli</taxon>
        <taxon>Bacillales</taxon>
        <taxon>Bacillaceae</taxon>
        <taxon>Neobacillus</taxon>
    </lineage>
</organism>
<accession>A0A0U1NQ14</accession>
<sequence>MNMARPNFIDSEYFYWNEEGFTVRERMCL</sequence>
<keyword evidence="2" id="KW-1185">Reference proteome</keyword>
<protein>
    <submittedName>
        <fullName evidence="1">Uncharacterized protein</fullName>
    </submittedName>
</protein>
<dbReference type="STRING" id="1499688.BN000_00028"/>